<dbReference type="Proteomes" id="UP000008177">
    <property type="component" value="Unplaced contigs"/>
</dbReference>
<evidence type="ECO:0000256" key="1">
    <source>
        <dbReference type="SAM" id="MobiDB-lite"/>
    </source>
</evidence>
<feature type="region of interest" description="Disordered" evidence="1">
    <location>
        <begin position="1"/>
        <end position="59"/>
    </location>
</feature>
<feature type="compositionally biased region" description="Basic and acidic residues" evidence="1">
    <location>
        <begin position="1"/>
        <end position="30"/>
    </location>
</feature>
<reference evidence="3" key="1">
    <citation type="journal article" date="2011" name="PLoS Genet.">
        <title>Genomic analysis of the necrotrophic fungal pathogens Sclerotinia sclerotiorum and Botrytis cinerea.</title>
        <authorList>
            <person name="Amselem J."/>
            <person name="Cuomo C.A."/>
            <person name="van Kan J.A."/>
            <person name="Viaud M."/>
            <person name="Benito E.P."/>
            <person name="Couloux A."/>
            <person name="Coutinho P.M."/>
            <person name="de Vries R.P."/>
            <person name="Dyer P.S."/>
            <person name="Fillinger S."/>
            <person name="Fournier E."/>
            <person name="Gout L."/>
            <person name="Hahn M."/>
            <person name="Kohn L."/>
            <person name="Lapalu N."/>
            <person name="Plummer K.M."/>
            <person name="Pradier J.M."/>
            <person name="Quevillon E."/>
            <person name="Sharon A."/>
            <person name="Simon A."/>
            <person name="ten Have A."/>
            <person name="Tudzynski B."/>
            <person name="Tudzynski P."/>
            <person name="Wincker P."/>
            <person name="Andrew M."/>
            <person name="Anthouard V."/>
            <person name="Beever R.E."/>
            <person name="Beffa R."/>
            <person name="Benoit I."/>
            <person name="Bouzid O."/>
            <person name="Brault B."/>
            <person name="Chen Z."/>
            <person name="Choquer M."/>
            <person name="Collemare J."/>
            <person name="Cotton P."/>
            <person name="Danchin E.G."/>
            <person name="Da Silva C."/>
            <person name="Gautier A."/>
            <person name="Giraud C."/>
            <person name="Giraud T."/>
            <person name="Gonzalez C."/>
            <person name="Grossetete S."/>
            <person name="Guldener U."/>
            <person name="Henrissat B."/>
            <person name="Howlett B.J."/>
            <person name="Kodira C."/>
            <person name="Kretschmer M."/>
            <person name="Lappartient A."/>
            <person name="Leroch M."/>
            <person name="Levis C."/>
            <person name="Mauceli E."/>
            <person name="Neuveglise C."/>
            <person name="Oeser B."/>
            <person name="Pearson M."/>
            <person name="Poulain J."/>
            <person name="Poussereau N."/>
            <person name="Quesneville H."/>
            <person name="Rascle C."/>
            <person name="Schumacher J."/>
            <person name="Segurens B."/>
            <person name="Sexton A."/>
            <person name="Silva E."/>
            <person name="Sirven C."/>
            <person name="Soanes D.M."/>
            <person name="Talbot N.J."/>
            <person name="Templeton M."/>
            <person name="Yandava C."/>
            <person name="Yarden O."/>
            <person name="Zeng Q."/>
            <person name="Rollins J.A."/>
            <person name="Lebrun M.H."/>
            <person name="Dickman M."/>
        </authorList>
    </citation>
    <scope>NUCLEOTIDE SEQUENCE [LARGE SCALE GENOMIC DNA]</scope>
    <source>
        <strain evidence="3">T4</strain>
    </source>
</reference>
<sequence length="59" mass="6787">MSRRSIKDTKVARKDKNIMRPEPRMEREALRATFRSTDPEDDLAPGGGEVCHRRNPLGH</sequence>
<name>G2YBR4_BOTF4</name>
<evidence type="ECO:0000313" key="3">
    <source>
        <dbReference type="Proteomes" id="UP000008177"/>
    </source>
</evidence>
<dbReference type="HOGENOM" id="CLU_2960484_0_0_1"/>
<accession>G2YBR4</accession>
<dbReference type="AlphaFoldDB" id="G2YBR4"/>
<gene>
    <name evidence="2" type="ORF">BofuT4_uP100590.1</name>
</gene>
<dbReference type="EMBL" id="FQ790313">
    <property type="protein sequence ID" value="CCD34655.1"/>
    <property type="molecule type" value="Genomic_DNA"/>
</dbReference>
<protein>
    <submittedName>
        <fullName evidence="2">Uncharacterized protein</fullName>
    </submittedName>
</protein>
<proteinExistence type="predicted"/>
<dbReference type="InParanoid" id="G2YBR4"/>
<organism evidence="2 3">
    <name type="scientific">Botryotinia fuckeliana (strain T4)</name>
    <name type="common">Noble rot fungus</name>
    <name type="synonym">Botrytis cinerea</name>
    <dbReference type="NCBI Taxonomy" id="999810"/>
    <lineage>
        <taxon>Eukaryota</taxon>
        <taxon>Fungi</taxon>
        <taxon>Dikarya</taxon>
        <taxon>Ascomycota</taxon>
        <taxon>Pezizomycotina</taxon>
        <taxon>Leotiomycetes</taxon>
        <taxon>Helotiales</taxon>
        <taxon>Sclerotiniaceae</taxon>
        <taxon>Botrytis</taxon>
    </lineage>
</organism>
<evidence type="ECO:0000313" key="2">
    <source>
        <dbReference type="EMBL" id="CCD34655.1"/>
    </source>
</evidence>